<accession>A0A196SJC2</accession>
<dbReference type="Proteomes" id="UP000078348">
    <property type="component" value="Unassembled WGS sequence"/>
</dbReference>
<evidence type="ECO:0000256" key="2">
    <source>
        <dbReference type="ARBA" id="ARBA00022942"/>
    </source>
</evidence>
<dbReference type="Pfam" id="PF02252">
    <property type="entry name" value="PA28_C"/>
    <property type="match status" value="1"/>
</dbReference>
<dbReference type="InterPro" id="IPR036252">
    <property type="entry name" value="Proteasome_activ_sf"/>
</dbReference>
<dbReference type="OrthoDB" id="6591885at2759"/>
<dbReference type="SUPFAM" id="SSF47216">
    <property type="entry name" value="Proteasome activator"/>
    <property type="match status" value="1"/>
</dbReference>
<keyword evidence="2" id="KW-0647">Proteasome</keyword>
<dbReference type="GO" id="GO:0061136">
    <property type="term" value="P:regulation of proteasomal protein catabolic process"/>
    <property type="evidence" value="ECO:0007669"/>
    <property type="project" value="TreeGrafter"/>
</dbReference>
<comment type="similarity">
    <text evidence="1">Belongs to the PA28 family.</text>
</comment>
<proteinExistence type="inferred from homology"/>
<gene>
    <name evidence="4" type="ORF">AV274_1166</name>
</gene>
<dbReference type="EMBL" id="LXWW01000045">
    <property type="protein sequence ID" value="OAO17140.1"/>
    <property type="molecule type" value="Genomic_DNA"/>
</dbReference>
<dbReference type="GO" id="GO:0005737">
    <property type="term" value="C:cytoplasm"/>
    <property type="evidence" value="ECO:0007669"/>
    <property type="project" value="TreeGrafter"/>
</dbReference>
<dbReference type="Gene3D" id="1.20.120.180">
    <property type="entry name" value="Proteasome activator pa28, C-terminal domain"/>
    <property type="match status" value="1"/>
</dbReference>
<evidence type="ECO:0000313" key="4">
    <source>
        <dbReference type="EMBL" id="OAO17140.1"/>
    </source>
</evidence>
<feature type="domain" description="Proteasome activator PA28 C-terminal" evidence="3">
    <location>
        <begin position="89"/>
        <end position="179"/>
    </location>
</feature>
<reference evidence="4 5" key="1">
    <citation type="submission" date="2016-05" db="EMBL/GenBank/DDBJ databases">
        <title>Nuclear genome of Blastocystis sp. subtype 1 NandII.</title>
        <authorList>
            <person name="Gentekaki E."/>
            <person name="Curtis B."/>
            <person name="Stairs C."/>
            <person name="Eme L."/>
            <person name="Herman E."/>
            <person name="Klimes V."/>
            <person name="Arias M.C."/>
            <person name="Elias M."/>
            <person name="Hilliou F."/>
            <person name="Klute M."/>
            <person name="Malik S.-B."/>
            <person name="Pightling A."/>
            <person name="Rachubinski R."/>
            <person name="Salas D."/>
            <person name="Schlacht A."/>
            <person name="Suga H."/>
            <person name="Archibald J."/>
            <person name="Ball S.G."/>
            <person name="Clark G."/>
            <person name="Dacks J."/>
            <person name="Van Der Giezen M."/>
            <person name="Tsaousis A."/>
            <person name="Roger A."/>
        </authorList>
    </citation>
    <scope>NUCLEOTIDE SEQUENCE [LARGE SCALE GENOMIC DNA]</scope>
    <source>
        <strain evidence="5">ATCC 50177 / NandII</strain>
    </source>
</reference>
<dbReference type="AlphaFoldDB" id="A0A196SJC2"/>
<organism evidence="4 5">
    <name type="scientific">Blastocystis sp. subtype 1 (strain ATCC 50177 / NandII)</name>
    <dbReference type="NCBI Taxonomy" id="478820"/>
    <lineage>
        <taxon>Eukaryota</taxon>
        <taxon>Sar</taxon>
        <taxon>Stramenopiles</taxon>
        <taxon>Bigyra</taxon>
        <taxon>Opalozoa</taxon>
        <taxon>Opalinata</taxon>
        <taxon>Blastocystidae</taxon>
        <taxon>Blastocystis</taxon>
    </lineage>
</organism>
<name>A0A196SJC2_BLAHN</name>
<evidence type="ECO:0000259" key="3">
    <source>
        <dbReference type="Pfam" id="PF02252"/>
    </source>
</evidence>
<dbReference type="InterPro" id="IPR003186">
    <property type="entry name" value="PA28_C"/>
</dbReference>
<dbReference type="PANTHER" id="PTHR10660">
    <property type="entry name" value="PROTEASOME REGULATOR PA28"/>
    <property type="match status" value="1"/>
</dbReference>
<dbReference type="GO" id="GO:0008537">
    <property type="term" value="C:proteasome activator complex"/>
    <property type="evidence" value="ECO:0007669"/>
    <property type="project" value="InterPro"/>
</dbReference>
<protein>
    <recommendedName>
        <fullName evidence="3">Proteasome activator PA28 C-terminal domain-containing protein</fullName>
    </recommendedName>
</protein>
<dbReference type="InterPro" id="IPR036997">
    <property type="entry name" value="PA28_C_sf"/>
</dbReference>
<keyword evidence="5" id="KW-1185">Reference proteome</keyword>
<comment type="caution">
    <text evidence="4">The sequence shown here is derived from an EMBL/GenBank/DDBJ whole genome shotgun (WGS) entry which is preliminary data.</text>
</comment>
<evidence type="ECO:0000313" key="5">
    <source>
        <dbReference type="Proteomes" id="UP000078348"/>
    </source>
</evidence>
<dbReference type="PANTHER" id="PTHR10660:SF2">
    <property type="entry name" value="LD45860P"/>
    <property type="match status" value="1"/>
</dbReference>
<dbReference type="GO" id="GO:0061133">
    <property type="term" value="F:endopeptidase activator activity"/>
    <property type="evidence" value="ECO:0007669"/>
    <property type="project" value="TreeGrafter"/>
</dbReference>
<dbReference type="GO" id="GO:0005654">
    <property type="term" value="C:nucleoplasm"/>
    <property type="evidence" value="ECO:0007669"/>
    <property type="project" value="TreeGrafter"/>
</dbReference>
<dbReference type="GO" id="GO:2000045">
    <property type="term" value="P:regulation of G1/S transition of mitotic cell cycle"/>
    <property type="evidence" value="ECO:0007669"/>
    <property type="project" value="TreeGrafter"/>
</dbReference>
<dbReference type="InterPro" id="IPR009077">
    <property type="entry name" value="Proteasome_activ_PA28"/>
</dbReference>
<evidence type="ECO:0000256" key="1">
    <source>
        <dbReference type="ARBA" id="ARBA00005883"/>
    </source>
</evidence>
<sequence length="187" mass="21431">MEEGPTEYFTSLVKETKEKAEHAIKVKLPQKICDLNTYIESIQHELLQMEEVSTVDNKKDIVPCNDRIVELNAKLKEEMADFLDIFDSDLFNSLEAGKNSAVEVFASLTSYHQVRAKNILSSRQNLEVVDLIQSVKALDNAHYITLCQGFRDLRNAYSTILDKIDKNYDKLVDPKGTSSRLQHELMY</sequence>